<dbReference type="InterPro" id="IPR050596">
    <property type="entry name" value="AspAT/PAT-like"/>
</dbReference>
<evidence type="ECO:0000256" key="6">
    <source>
        <dbReference type="SAM" id="MobiDB-lite"/>
    </source>
</evidence>
<dbReference type="PANTHER" id="PTHR46383:SF1">
    <property type="entry name" value="ASPARTATE AMINOTRANSFERASE"/>
    <property type="match status" value="1"/>
</dbReference>
<evidence type="ECO:0000256" key="4">
    <source>
        <dbReference type="ARBA" id="ARBA00022679"/>
    </source>
</evidence>
<dbReference type="AlphaFoldDB" id="A0A2A2D1P3"/>
<evidence type="ECO:0000256" key="3">
    <source>
        <dbReference type="ARBA" id="ARBA00022576"/>
    </source>
</evidence>
<accession>A0A2A2D1P3</accession>
<dbReference type="GO" id="GO:0030170">
    <property type="term" value="F:pyridoxal phosphate binding"/>
    <property type="evidence" value="ECO:0007669"/>
    <property type="project" value="InterPro"/>
</dbReference>
<protein>
    <submittedName>
        <fullName evidence="8">Aspartate/tyrosine/aromatic aminotransferase</fullName>
    </submittedName>
</protein>
<dbReference type="InterPro" id="IPR004839">
    <property type="entry name" value="Aminotransferase_I/II_large"/>
</dbReference>
<evidence type="ECO:0000256" key="1">
    <source>
        <dbReference type="ARBA" id="ARBA00001933"/>
    </source>
</evidence>
<evidence type="ECO:0000256" key="5">
    <source>
        <dbReference type="ARBA" id="ARBA00022898"/>
    </source>
</evidence>
<dbReference type="InterPro" id="IPR015422">
    <property type="entry name" value="PyrdxlP-dep_Trfase_small"/>
</dbReference>
<dbReference type="SUPFAM" id="SSF53383">
    <property type="entry name" value="PLP-dependent transferases"/>
    <property type="match status" value="1"/>
</dbReference>
<reference evidence="8 9" key="1">
    <citation type="submission" date="2017-08" db="EMBL/GenBank/DDBJ databases">
        <title>Genome sequence of Streptomyces albireticuli NRRL B-1670.</title>
        <authorList>
            <person name="Graham D.E."/>
            <person name="Mahan K.M."/>
            <person name="Klingeman D.M."/>
            <person name="Hettich R.L."/>
            <person name="Parry R.J."/>
            <person name="Spain J.C."/>
        </authorList>
    </citation>
    <scope>NUCLEOTIDE SEQUENCE [LARGE SCALE GENOMIC DNA]</scope>
    <source>
        <strain evidence="8 9">NRRL B-1670</strain>
    </source>
</reference>
<feature type="region of interest" description="Disordered" evidence="6">
    <location>
        <begin position="1"/>
        <end position="46"/>
    </location>
</feature>
<evidence type="ECO:0000313" key="8">
    <source>
        <dbReference type="EMBL" id="PAU45252.1"/>
    </source>
</evidence>
<comment type="caution">
    <text evidence="8">The sequence shown here is derived from an EMBL/GenBank/DDBJ whole genome shotgun (WGS) entry which is preliminary data.</text>
</comment>
<dbReference type="Gene3D" id="3.40.640.10">
    <property type="entry name" value="Type I PLP-dependent aspartate aminotransferase-like (Major domain)"/>
    <property type="match status" value="1"/>
</dbReference>
<dbReference type="GO" id="GO:0006520">
    <property type="term" value="P:amino acid metabolic process"/>
    <property type="evidence" value="ECO:0007669"/>
    <property type="project" value="InterPro"/>
</dbReference>
<feature type="domain" description="Aminotransferase class I/classII large" evidence="7">
    <location>
        <begin position="156"/>
        <end position="438"/>
    </location>
</feature>
<dbReference type="Gene3D" id="3.90.1150.10">
    <property type="entry name" value="Aspartate Aminotransferase, domain 1"/>
    <property type="match status" value="1"/>
</dbReference>
<dbReference type="PANTHER" id="PTHR46383">
    <property type="entry name" value="ASPARTATE AMINOTRANSFERASE"/>
    <property type="match status" value="1"/>
</dbReference>
<evidence type="ECO:0000256" key="2">
    <source>
        <dbReference type="ARBA" id="ARBA00007441"/>
    </source>
</evidence>
<dbReference type="GO" id="GO:0008483">
    <property type="term" value="F:transaminase activity"/>
    <property type="evidence" value="ECO:0007669"/>
    <property type="project" value="UniProtKB-KW"/>
</dbReference>
<sequence>MRAVPVKTRTASAGVRPPHVRTRAHRSAPSNRRGSSGRHPSGPRRCVPFTLARAHRLPRHRLPAPPRRSRQGDHVTEQLLDLTQHEIQALKTRYNLADAHTHQQQSVGQRQIVSALPDLWYEAEATRQADLEDRFKEVFFRLHGQNSVRADTTMLSYAASISTLVAGMYLRQREISVSLVEPCFDNLPDVLHNVGVHPVPVPEDALHDADRIYDRLVESVKTDALFLVDPNNPTGFSLLSHGRKGFEEVIRFCVDHDKLFVVDLCFAAFALADPRFGRFDLYELLDTSGVSYIALEDTGKTWPLQDAKCALLTCSRDLYEDVYNIHTSVLLDVSPFVLNFLARYVEDSIEDGMASVRDVITRNREAAQKALAGSLLEHIEPAVNVSVAWFRITDENIKATELQTHLAQYEVYVLPGTYFFWSEPERGERYVRVALARDPGDFRASVQRLREGVDSYGA</sequence>
<evidence type="ECO:0000259" key="7">
    <source>
        <dbReference type="Pfam" id="PF00155"/>
    </source>
</evidence>
<keyword evidence="5" id="KW-0663">Pyridoxal phosphate</keyword>
<dbReference type="InterPro" id="IPR015421">
    <property type="entry name" value="PyrdxlP-dep_Trfase_major"/>
</dbReference>
<dbReference type="Proteomes" id="UP000218944">
    <property type="component" value="Unassembled WGS sequence"/>
</dbReference>
<dbReference type="EMBL" id="NSJV01000572">
    <property type="protein sequence ID" value="PAU45252.1"/>
    <property type="molecule type" value="Genomic_DNA"/>
</dbReference>
<dbReference type="InterPro" id="IPR015424">
    <property type="entry name" value="PyrdxlP-dep_Trfase"/>
</dbReference>
<comment type="similarity">
    <text evidence="2">Belongs to the class-I pyridoxal-phosphate-dependent aminotransferase family.</text>
</comment>
<keyword evidence="3 8" id="KW-0032">Aminotransferase</keyword>
<keyword evidence="9" id="KW-1185">Reference proteome</keyword>
<gene>
    <name evidence="8" type="ORF">CK936_30460</name>
</gene>
<dbReference type="Pfam" id="PF00155">
    <property type="entry name" value="Aminotran_1_2"/>
    <property type="match status" value="1"/>
</dbReference>
<proteinExistence type="inferred from homology"/>
<evidence type="ECO:0000313" key="9">
    <source>
        <dbReference type="Proteomes" id="UP000218944"/>
    </source>
</evidence>
<keyword evidence="4 8" id="KW-0808">Transferase</keyword>
<organism evidence="8 9">
    <name type="scientific">Streptomyces albireticuli</name>
    <dbReference type="NCBI Taxonomy" id="1940"/>
    <lineage>
        <taxon>Bacteria</taxon>
        <taxon>Bacillati</taxon>
        <taxon>Actinomycetota</taxon>
        <taxon>Actinomycetes</taxon>
        <taxon>Kitasatosporales</taxon>
        <taxon>Streptomycetaceae</taxon>
        <taxon>Streptomyces</taxon>
    </lineage>
</organism>
<name>A0A2A2D1P3_9ACTN</name>
<dbReference type="CDD" id="cd00609">
    <property type="entry name" value="AAT_like"/>
    <property type="match status" value="1"/>
</dbReference>
<comment type="cofactor">
    <cofactor evidence="1">
        <name>pyridoxal 5'-phosphate</name>
        <dbReference type="ChEBI" id="CHEBI:597326"/>
    </cofactor>
</comment>